<dbReference type="EnsemblMetazoa" id="tetur04g06120.1">
    <property type="protein sequence ID" value="tetur04g06120.1"/>
    <property type="gene ID" value="tetur04g06120"/>
</dbReference>
<reference evidence="2" key="1">
    <citation type="submission" date="2011-08" db="EMBL/GenBank/DDBJ databases">
        <authorList>
            <person name="Rombauts S."/>
        </authorList>
    </citation>
    <scope>NUCLEOTIDE SEQUENCE</scope>
    <source>
        <strain evidence="2">London</strain>
    </source>
</reference>
<protein>
    <submittedName>
        <fullName evidence="1">Uncharacterized protein</fullName>
    </submittedName>
</protein>
<dbReference type="HOGENOM" id="CLU_2834422_0_0_1"/>
<keyword evidence="2" id="KW-1185">Reference proteome</keyword>
<proteinExistence type="predicted"/>
<dbReference type="EMBL" id="CAEY01001369">
    <property type="status" value="NOT_ANNOTATED_CDS"/>
    <property type="molecule type" value="Genomic_DNA"/>
</dbReference>
<evidence type="ECO:0000313" key="2">
    <source>
        <dbReference type="Proteomes" id="UP000015104"/>
    </source>
</evidence>
<dbReference type="AlphaFoldDB" id="T1K2S4"/>
<sequence>MASSSESENRGLCYIIFENDSQAKISKHPLMASEASSMRRVEIDDGMESCFQRWTFTISYYLKCYA</sequence>
<organism evidence="1 2">
    <name type="scientific">Tetranychus urticae</name>
    <name type="common">Two-spotted spider mite</name>
    <dbReference type="NCBI Taxonomy" id="32264"/>
    <lineage>
        <taxon>Eukaryota</taxon>
        <taxon>Metazoa</taxon>
        <taxon>Ecdysozoa</taxon>
        <taxon>Arthropoda</taxon>
        <taxon>Chelicerata</taxon>
        <taxon>Arachnida</taxon>
        <taxon>Acari</taxon>
        <taxon>Acariformes</taxon>
        <taxon>Trombidiformes</taxon>
        <taxon>Prostigmata</taxon>
        <taxon>Eleutherengona</taxon>
        <taxon>Raphignathae</taxon>
        <taxon>Tetranychoidea</taxon>
        <taxon>Tetranychidae</taxon>
        <taxon>Tetranychus</taxon>
    </lineage>
</organism>
<evidence type="ECO:0000313" key="1">
    <source>
        <dbReference type="EnsemblMetazoa" id="tetur04g06120.1"/>
    </source>
</evidence>
<accession>T1K2S4</accession>
<reference evidence="1" key="2">
    <citation type="submission" date="2015-06" db="UniProtKB">
        <authorList>
            <consortium name="EnsemblMetazoa"/>
        </authorList>
    </citation>
    <scope>IDENTIFICATION</scope>
</reference>
<name>T1K2S4_TETUR</name>
<dbReference type="Proteomes" id="UP000015104">
    <property type="component" value="Unassembled WGS sequence"/>
</dbReference>